<dbReference type="InterPro" id="IPR049730">
    <property type="entry name" value="SNF2/RAD54-like_C"/>
</dbReference>
<evidence type="ECO:0000256" key="3">
    <source>
        <dbReference type="SAM" id="MobiDB-lite"/>
    </source>
</evidence>
<dbReference type="OrthoDB" id="9760715at2"/>
<evidence type="ECO:0000256" key="2">
    <source>
        <dbReference type="PROSITE-ProRule" id="PRU00325"/>
    </source>
</evidence>
<feature type="domain" description="Helicase ATP-binding" evidence="5">
    <location>
        <begin position="733"/>
        <end position="892"/>
    </location>
</feature>
<protein>
    <submittedName>
        <fullName evidence="7">Protein, SNF2 family</fullName>
    </submittedName>
</protein>
<dbReference type="CDD" id="cd18793">
    <property type="entry name" value="SF2_C_SNF"/>
    <property type="match status" value="1"/>
</dbReference>
<keyword evidence="2" id="KW-0862">Zinc</keyword>
<dbReference type="EMBL" id="LSDD01000160">
    <property type="protein sequence ID" value="KXB60127.1"/>
    <property type="molecule type" value="Genomic_DNA"/>
</dbReference>
<dbReference type="GO" id="GO:0005524">
    <property type="term" value="F:ATP binding"/>
    <property type="evidence" value="ECO:0007669"/>
    <property type="project" value="InterPro"/>
</dbReference>
<dbReference type="SMART" id="SM00490">
    <property type="entry name" value="HELICc"/>
    <property type="match status" value="1"/>
</dbReference>
<dbReference type="RefSeq" id="WP_060918577.1">
    <property type="nucleotide sequence ID" value="NZ_KQ960112.1"/>
</dbReference>
<evidence type="ECO:0000313" key="7">
    <source>
        <dbReference type="EMBL" id="KXB60127.1"/>
    </source>
</evidence>
<keyword evidence="2" id="KW-0479">Metal-binding</keyword>
<dbReference type="STRING" id="157687.HMPREF3180_02079"/>
<dbReference type="Pfam" id="PF08455">
    <property type="entry name" value="SNF2_assoc"/>
    <property type="match status" value="1"/>
</dbReference>
<dbReference type="PATRIC" id="fig|157687.3.peg.2081"/>
<feature type="compositionally biased region" description="Basic and acidic residues" evidence="3">
    <location>
        <begin position="130"/>
        <end position="155"/>
    </location>
</feature>
<evidence type="ECO:0000313" key="8">
    <source>
        <dbReference type="Proteomes" id="UP000070483"/>
    </source>
</evidence>
<dbReference type="Proteomes" id="UP000070483">
    <property type="component" value="Unassembled WGS sequence"/>
</dbReference>
<reference evidence="8" key="1">
    <citation type="submission" date="2016-01" db="EMBL/GenBank/DDBJ databases">
        <authorList>
            <person name="Mitreva M."/>
            <person name="Pepin K.H."/>
            <person name="Mihindukulasuriya K.A."/>
            <person name="Fulton R."/>
            <person name="Fronick C."/>
            <person name="O'Laughlin M."/>
            <person name="Miner T."/>
            <person name="Herter B."/>
            <person name="Rosa B.A."/>
            <person name="Cordes M."/>
            <person name="Tomlinson C."/>
            <person name="Wollam A."/>
            <person name="Palsikar V.B."/>
            <person name="Mardis E.R."/>
            <person name="Wilson R.K."/>
        </authorList>
    </citation>
    <scope>NUCLEOTIDE SEQUENCE [LARGE SCALE GENOMIC DNA]</scope>
    <source>
        <strain evidence="8">KA00185</strain>
    </source>
</reference>
<dbReference type="PROSITE" id="PS51194">
    <property type="entry name" value="HELICASE_CTER"/>
    <property type="match status" value="1"/>
</dbReference>
<feature type="domain" description="Helicase C-terminal" evidence="6">
    <location>
        <begin position="1013"/>
        <end position="1166"/>
    </location>
</feature>
<dbReference type="Gene3D" id="3.40.50.300">
    <property type="entry name" value="P-loop containing nucleotide triphosphate hydrolases"/>
    <property type="match status" value="1"/>
</dbReference>
<dbReference type="InterPro" id="IPR014001">
    <property type="entry name" value="Helicase_ATP-bd"/>
</dbReference>
<dbReference type="GO" id="GO:0008270">
    <property type="term" value="F:zinc ion binding"/>
    <property type="evidence" value="ECO:0007669"/>
    <property type="project" value="UniProtKB-KW"/>
</dbReference>
<feature type="domain" description="SWIM-type" evidence="4">
    <location>
        <begin position="57"/>
        <end position="97"/>
    </location>
</feature>
<organism evidence="7 8">
    <name type="scientific">Leptotrichia wadei</name>
    <dbReference type="NCBI Taxonomy" id="157687"/>
    <lineage>
        <taxon>Bacteria</taxon>
        <taxon>Fusobacteriati</taxon>
        <taxon>Fusobacteriota</taxon>
        <taxon>Fusobacteriia</taxon>
        <taxon>Fusobacteriales</taxon>
        <taxon>Leptotrichiaceae</taxon>
        <taxon>Leptotrichia</taxon>
    </lineage>
</organism>
<keyword evidence="8" id="KW-1185">Reference proteome</keyword>
<keyword evidence="2" id="KW-0863">Zinc-finger</keyword>
<dbReference type="GO" id="GO:0016787">
    <property type="term" value="F:hydrolase activity"/>
    <property type="evidence" value="ECO:0007669"/>
    <property type="project" value="UniProtKB-KW"/>
</dbReference>
<evidence type="ECO:0000259" key="4">
    <source>
        <dbReference type="PROSITE" id="PS50966"/>
    </source>
</evidence>
<feature type="region of interest" description="Disordered" evidence="3">
    <location>
        <begin position="130"/>
        <end position="187"/>
    </location>
</feature>
<dbReference type="SUPFAM" id="SSF52540">
    <property type="entry name" value="P-loop containing nucleoside triphosphate hydrolases"/>
    <property type="match status" value="2"/>
</dbReference>
<dbReference type="AlphaFoldDB" id="A0A133ZXF4"/>
<dbReference type="InterPro" id="IPR007527">
    <property type="entry name" value="Znf_SWIM"/>
</dbReference>
<dbReference type="InterPro" id="IPR038718">
    <property type="entry name" value="SNF2-like_sf"/>
</dbReference>
<dbReference type="PROSITE" id="PS51192">
    <property type="entry name" value="HELICASE_ATP_BIND_1"/>
    <property type="match status" value="1"/>
</dbReference>
<dbReference type="SMART" id="SM00487">
    <property type="entry name" value="DEXDc"/>
    <property type="match status" value="1"/>
</dbReference>
<dbReference type="Pfam" id="PF00271">
    <property type="entry name" value="Helicase_C"/>
    <property type="match status" value="1"/>
</dbReference>
<dbReference type="PANTHER" id="PTHR10799">
    <property type="entry name" value="SNF2/RAD54 HELICASE FAMILY"/>
    <property type="match status" value="1"/>
</dbReference>
<dbReference type="InterPro" id="IPR000330">
    <property type="entry name" value="SNF2_N"/>
</dbReference>
<comment type="caution">
    <text evidence="7">The sequence shown here is derived from an EMBL/GenBank/DDBJ whole genome shotgun (WGS) entry which is preliminary data.</text>
</comment>
<evidence type="ECO:0000259" key="5">
    <source>
        <dbReference type="PROSITE" id="PS51192"/>
    </source>
</evidence>
<proteinExistence type="predicted"/>
<evidence type="ECO:0000259" key="6">
    <source>
        <dbReference type="PROSITE" id="PS51194"/>
    </source>
</evidence>
<name>A0A133ZXF4_9FUSO</name>
<dbReference type="Pfam" id="PF00176">
    <property type="entry name" value="SNF2-rel_dom"/>
    <property type="match status" value="1"/>
</dbReference>
<gene>
    <name evidence="7" type="ORF">HMPREF3180_02079</name>
</gene>
<keyword evidence="1" id="KW-0378">Hydrolase</keyword>
<evidence type="ECO:0000256" key="1">
    <source>
        <dbReference type="ARBA" id="ARBA00022801"/>
    </source>
</evidence>
<dbReference type="InterPro" id="IPR027417">
    <property type="entry name" value="P-loop_NTPase"/>
</dbReference>
<dbReference type="PROSITE" id="PS50966">
    <property type="entry name" value="ZF_SWIM"/>
    <property type="match status" value="1"/>
</dbReference>
<dbReference type="FunFam" id="3.40.50.300:FF:000533">
    <property type="entry name" value="Helicase, Snf2 family"/>
    <property type="match status" value="1"/>
</dbReference>
<dbReference type="InterPro" id="IPR001650">
    <property type="entry name" value="Helicase_C-like"/>
</dbReference>
<accession>A0A133ZXF4</accession>
<dbReference type="InterPro" id="IPR013663">
    <property type="entry name" value="Helicase_SWF/SNF/SWI_bac"/>
</dbReference>
<sequence>MGHKSISLELKKQITPSIFVIGQEYYNESLGNITALFADGNFMTVEGEYKENSLCKTSITVEQKKGEFIEANCDCMFFKNNKKNCCKHIVTLGMMADHSEKISKVIGTDEIEMMFEDDFEEDNKKMAQIKEERKKEKEKAAKSVKRKETEDDGKNKSRQRVKLREEKLNAASFAKSEGTSVEADNPVNNENVENINLKNKNEKVRFEVFGEGGENAENTGFLEKNGTADFQEMENNEEILENVENISEKINEIYNLHLESENIDDEEKQEMRLEVEIDEGSYSDYKYGYDYNQENNVPDYILRIKAGFKKIYYVKDILKFIEAIVKEREYEVTSKITYSPKNCFFNETNQKIINAIYEYSKEIQSVINSGIKDKKGLKVYEMLLNKLLTAMEKGKNLVLLGETKQIMNSYEPLFVVENDRIAMRNIEKISENSPFYTFANDTTKVFKMDENEERFFGKFDFLDTELFNQLSDENNRKLCAVLGYENVNIAEYVEEDGCIDIFVSETDEKEIVKVNLSNTVCAIEKNGKYFIPRKNAKIFEELKKLVEGYSITNVELIEGTYNVNYEGLGKISEYIDKKYADKVKIHLENKIKNARNIDVHIGIKKVENNFLNVSFDIEGIKTEDVEIVMEAIKNEQKYITLSSGELVKIANKSIEELVGIVDSISNLKVGENKISKIKALQLAQISKNIQEDLVKMDEFKDLFHKIKNREEIEPNNIKVNLFPYQKLGFNWLKNMYDIGFGGILADDMGLGKTLQTISLLNEIYQENRNFTALIIVPSSLLYNWKEEIIKFTGITPTLIEGTAAQRKEIISKGSKGFLITTYQALRNDIEEYKNREFDVVVLDEAQNIKTTTSQIKKAVMKINSKVNFALTGTPVENNILELWSIFDFVIPGYLDNLTKFKKTYKEAIVNPNSSKINNLREIIAPFLLRRTKKEVLTELPDKIESNMVVTLSTEQKQLYMSYIKQAKSEMKKFNENDNNRMKILAILTKLRQICNSPTLFKEDYKGEVAKLEVLRDILPDITENGHRLLIFSQFVGTLKEIEKELADMGIEYFYIDGNVKSKERVDICNKFNAGERQVVLISLKAGGTGLNLVGADVVIHYDPWWNIAVENQASDRAYRIGQKKSVQVIKLVTEGTIEEKIIKIQESKRQLSENLLESKDGEKILFEMSDKELMELLS</sequence>
<dbReference type="Gene3D" id="3.40.50.10810">
    <property type="entry name" value="Tandem AAA-ATPase domain"/>
    <property type="match status" value="1"/>
</dbReference>